<dbReference type="Pfam" id="PF09719">
    <property type="entry name" value="C_GCAxxG_C_C"/>
    <property type="match status" value="1"/>
</dbReference>
<keyword evidence="2" id="KW-1185">Reference proteome</keyword>
<dbReference type="STRING" id="215200.SAMN05216454_12112"/>
<organism evidence="1 2">
    <name type="scientific">Peptostreptococcus russellii</name>
    <dbReference type="NCBI Taxonomy" id="215200"/>
    <lineage>
        <taxon>Bacteria</taxon>
        <taxon>Bacillati</taxon>
        <taxon>Bacillota</taxon>
        <taxon>Clostridia</taxon>
        <taxon>Peptostreptococcales</taxon>
        <taxon>Peptostreptococcaceae</taxon>
        <taxon>Peptostreptococcus</taxon>
    </lineage>
</organism>
<dbReference type="InterPro" id="IPR036280">
    <property type="entry name" value="Multihaem_cyt_sf"/>
</dbReference>
<sequence length="159" mass="18087">MTVNKEQYLEHIKNIAEEYFRSGTFFCSEAVVQTLNDELNNPLPEEVVKMASSFPIGLGKAQCLCGAISGGEMVLGMMYGRVKGEPMNPRMFECAKDLHDYIKNEYKATCCRVMTKQWEGDNFASPERKEHCIEITGKVARWVAERLIDDGKLEIPKRI</sequence>
<accession>A0A1H8K2H1</accession>
<gene>
    <name evidence="1" type="ORF">SAMN05216454_12112</name>
</gene>
<dbReference type="SUPFAM" id="SSF48695">
    <property type="entry name" value="Multiheme cytochromes"/>
    <property type="match status" value="1"/>
</dbReference>
<proteinExistence type="predicted"/>
<reference evidence="1 2" key="1">
    <citation type="submission" date="2016-10" db="EMBL/GenBank/DDBJ databases">
        <authorList>
            <person name="de Groot N.N."/>
        </authorList>
    </citation>
    <scope>NUCLEOTIDE SEQUENCE [LARGE SCALE GENOMIC DNA]</scope>
    <source>
        <strain evidence="1 2">Calf135</strain>
    </source>
</reference>
<dbReference type="Proteomes" id="UP000199512">
    <property type="component" value="Unassembled WGS sequence"/>
</dbReference>
<dbReference type="NCBIfam" id="TIGR01909">
    <property type="entry name" value="C_GCAxxG_C_C"/>
    <property type="match status" value="1"/>
</dbReference>
<evidence type="ECO:0000313" key="1">
    <source>
        <dbReference type="EMBL" id="SEN87170.1"/>
    </source>
</evidence>
<evidence type="ECO:0000313" key="2">
    <source>
        <dbReference type="Proteomes" id="UP000199512"/>
    </source>
</evidence>
<dbReference type="EMBL" id="FODF01000021">
    <property type="protein sequence ID" value="SEN87170.1"/>
    <property type="molecule type" value="Genomic_DNA"/>
</dbReference>
<dbReference type="AlphaFoldDB" id="A0A1H8K2H1"/>
<dbReference type="RefSeq" id="WP_091976058.1">
    <property type="nucleotide sequence ID" value="NZ_CAUWDX010000003.1"/>
</dbReference>
<protein>
    <submittedName>
        <fullName evidence="1">C_GCAxxG_C_C family probable redox protein</fullName>
    </submittedName>
</protein>
<dbReference type="OrthoDB" id="190287at2"/>
<name>A0A1H8K2H1_9FIRM</name>
<dbReference type="InterPro" id="IPR010181">
    <property type="entry name" value="CGCAxxGCC_motif"/>
</dbReference>